<sequence>MKKLTKRIALTVSSVAVAGVAVLGAGGAASAASLASTHAQRPTVGGVAADYSWDHGVGYLLERGYSCDEVRGWHQDHNGTDSTRHDCDGLFYRDGHFYRWEGEGHGGWKSDRSYLHDGYRHEHDGRGWDHHDLSRDDR</sequence>
<protein>
    <submittedName>
        <fullName evidence="2">Uncharacterized protein</fullName>
    </submittedName>
</protein>
<name>A0A1B1ATX4_9ACTN</name>
<feature type="chain" id="PRO_5008519216" evidence="1">
    <location>
        <begin position="32"/>
        <end position="138"/>
    </location>
</feature>
<keyword evidence="1" id="KW-0732">Signal</keyword>
<dbReference type="KEGG" id="sgs:AVL59_10645"/>
<dbReference type="Proteomes" id="UP001519309">
    <property type="component" value="Unassembled WGS sequence"/>
</dbReference>
<gene>
    <name evidence="2" type="ORF">AVL59_10645</name>
    <name evidence="3" type="ORF">J2Z21_001314</name>
</gene>
<organism evidence="2 4">
    <name type="scientific">Streptomyces griseochromogenes</name>
    <dbReference type="NCBI Taxonomy" id="68214"/>
    <lineage>
        <taxon>Bacteria</taxon>
        <taxon>Bacillati</taxon>
        <taxon>Actinomycetota</taxon>
        <taxon>Actinomycetes</taxon>
        <taxon>Kitasatosporales</taxon>
        <taxon>Streptomycetaceae</taxon>
        <taxon>Streptomyces</taxon>
    </lineage>
</organism>
<dbReference type="Proteomes" id="UP000092659">
    <property type="component" value="Chromosome"/>
</dbReference>
<dbReference type="STRING" id="68214.AVL59_10645"/>
<accession>A0A1B1ATX4</accession>
<dbReference type="EMBL" id="CP016279">
    <property type="protein sequence ID" value="ANP50007.1"/>
    <property type="molecule type" value="Genomic_DNA"/>
</dbReference>
<evidence type="ECO:0000313" key="3">
    <source>
        <dbReference type="EMBL" id="MBP2048390.1"/>
    </source>
</evidence>
<evidence type="ECO:0000313" key="2">
    <source>
        <dbReference type="EMBL" id="ANP50007.1"/>
    </source>
</evidence>
<dbReference type="OrthoDB" id="4328006at2"/>
<feature type="signal peptide" evidence="1">
    <location>
        <begin position="1"/>
        <end position="31"/>
    </location>
</feature>
<reference evidence="3 5" key="2">
    <citation type="submission" date="2021-03" db="EMBL/GenBank/DDBJ databases">
        <title>Genomic Encyclopedia of Type Strains, Phase IV (KMG-IV): sequencing the most valuable type-strain genomes for metagenomic binning, comparative biology and taxonomic classification.</title>
        <authorList>
            <person name="Goeker M."/>
        </authorList>
    </citation>
    <scope>NUCLEOTIDE SEQUENCE [LARGE SCALE GENOMIC DNA]</scope>
    <source>
        <strain evidence="3 5">DSM 40499</strain>
    </source>
</reference>
<keyword evidence="5" id="KW-1185">Reference proteome</keyword>
<dbReference type="AlphaFoldDB" id="A0A1B1ATX4"/>
<evidence type="ECO:0000313" key="4">
    <source>
        <dbReference type="Proteomes" id="UP000092659"/>
    </source>
</evidence>
<dbReference type="EMBL" id="JAGGLP010000002">
    <property type="protein sequence ID" value="MBP2048390.1"/>
    <property type="molecule type" value="Genomic_DNA"/>
</dbReference>
<evidence type="ECO:0000313" key="5">
    <source>
        <dbReference type="Proteomes" id="UP001519309"/>
    </source>
</evidence>
<reference evidence="2 4" key="1">
    <citation type="submission" date="2016-06" db="EMBL/GenBank/DDBJ databases">
        <title>Complete genome sequence of Streptomyces griseochromogenes ATCC 14511, the Blasticidin S producer.</title>
        <authorList>
            <person name="Wu L."/>
        </authorList>
    </citation>
    <scope>NUCLEOTIDE SEQUENCE [LARGE SCALE GENOMIC DNA]</scope>
    <source>
        <strain evidence="2 4">ATCC 14511</strain>
    </source>
</reference>
<proteinExistence type="predicted"/>
<dbReference type="RefSeq" id="WP_067302020.1">
    <property type="nucleotide sequence ID" value="NZ_CP016279.1"/>
</dbReference>
<evidence type="ECO:0000256" key="1">
    <source>
        <dbReference type="SAM" id="SignalP"/>
    </source>
</evidence>